<protein>
    <submittedName>
        <fullName evidence="2">Uncharacterized protein LOC142175284</fullName>
    </submittedName>
</protein>
<keyword evidence="1" id="KW-1185">Reference proteome</keyword>
<reference evidence="2" key="2">
    <citation type="submission" date="2025-08" db="UniProtKB">
        <authorList>
            <consortium name="RefSeq"/>
        </authorList>
    </citation>
    <scope>IDENTIFICATION</scope>
    <source>
        <tissue evidence="2">Leaf</tissue>
    </source>
</reference>
<dbReference type="Proteomes" id="UP000790787">
    <property type="component" value="Chromosome 21"/>
</dbReference>
<reference evidence="1" key="1">
    <citation type="journal article" date="2014" name="Nat. Commun.">
        <title>The tobacco genome sequence and its comparison with those of tomato and potato.</title>
        <authorList>
            <person name="Sierro N."/>
            <person name="Battey J.N."/>
            <person name="Ouadi S."/>
            <person name="Bakaher N."/>
            <person name="Bovet L."/>
            <person name="Willig A."/>
            <person name="Goepfert S."/>
            <person name="Peitsch M.C."/>
            <person name="Ivanov N.V."/>
        </authorList>
    </citation>
    <scope>NUCLEOTIDE SEQUENCE [LARGE SCALE GENOMIC DNA]</scope>
</reference>
<organism evidence="1 2">
    <name type="scientific">Nicotiana tabacum</name>
    <name type="common">Common tobacco</name>
    <dbReference type="NCBI Taxonomy" id="4097"/>
    <lineage>
        <taxon>Eukaryota</taxon>
        <taxon>Viridiplantae</taxon>
        <taxon>Streptophyta</taxon>
        <taxon>Embryophyta</taxon>
        <taxon>Tracheophyta</taxon>
        <taxon>Spermatophyta</taxon>
        <taxon>Magnoliopsida</taxon>
        <taxon>eudicotyledons</taxon>
        <taxon>Gunneridae</taxon>
        <taxon>Pentapetalae</taxon>
        <taxon>asterids</taxon>
        <taxon>lamiids</taxon>
        <taxon>Solanales</taxon>
        <taxon>Solanaceae</taxon>
        <taxon>Nicotianoideae</taxon>
        <taxon>Nicotianeae</taxon>
        <taxon>Nicotiana</taxon>
    </lineage>
</organism>
<evidence type="ECO:0000313" key="2">
    <source>
        <dbReference type="RefSeq" id="XP_075097969.1"/>
    </source>
</evidence>
<dbReference type="RefSeq" id="XP_075097969.1">
    <property type="nucleotide sequence ID" value="XM_075241868.1"/>
</dbReference>
<gene>
    <name evidence="2" type="primary">LOC142175284</name>
</gene>
<name>A0AC58TL63_TOBAC</name>
<accession>A0AC58TL63</accession>
<sequence length="526" mass="60930">MKREKRDKQFSKFMDILKQLYINIPFTEALTQMPSYAKFLKGILSRKRKLEDVSVVKLTEKCSIILQNKLPQKLVDPTSFTIPYTLGSAHFEKILCDSELGETKDIGVLLQLANQIHFIALEMEENIEVPLILGKPFLATGRAIIDVHQGQLILRVDEERVIFDMQKIMKFPGDESSSSYFQIDLLNDLANEHKDDQLITHSLERCLTRSGITSADNHTIREEAEILKKESENKEVSQEEDQSKHELKNLPSHLKYVFLEPGLFSVVPKKGGWRVCIDYRRLNEATRKDHFPLPFINKMFERVASNGFYCYLDGYYGYNKIPITPEDQEKTTFTCPQSMYAYRRMAFGLCNALAIFQLHVDDCMKAFEILKEQLTNAPVVISPDWSQSFEIMCDASDTAIGAILGQKRDKFFRPIYYARMKVRVFTDHATLKYLLAKKDARPRLLKWILLLQEFDLEIKDRKGSENPVADHLSRLENSPTETTYIKEEFPDEHIYTITTVTNQPPWFADVANYLVGGCMPKDFYYE</sequence>
<proteinExistence type="predicted"/>
<evidence type="ECO:0000313" key="1">
    <source>
        <dbReference type="Proteomes" id="UP000790787"/>
    </source>
</evidence>